<keyword evidence="1" id="KW-1133">Transmembrane helix</keyword>
<organism evidence="2 3">
    <name type="scientific">Nonomuraea zeae</name>
    <dbReference type="NCBI Taxonomy" id="1642303"/>
    <lineage>
        <taxon>Bacteria</taxon>
        <taxon>Bacillati</taxon>
        <taxon>Actinomycetota</taxon>
        <taxon>Actinomycetes</taxon>
        <taxon>Streptosporangiales</taxon>
        <taxon>Streptosporangiaceae</taxon>
        <taxon>Nonomuraea</taxon>
    </lineage>
</organism>
<dbReference type="Proteomes" id="UP000306628">
    <property type="component" value="Unassembled WGS sequence"/>
</dbReference>
<dbReference type="RefSeq" id="WP_138689109.1">
    <property type="nucleotide sequence ID" value="NZ_JBHSAZ010000076.1"/>
</dbReference>
<dbReference type="AlphaFoldDB" id="A0A5S4GWQ0"/>
<keyword evidence="1" id="KW-0812">Transmembrane</keyword>
<sequence>MPSVRRQHTETPRLRWGTHTSIGFGFLAGGLATAGLAMLAGGLVAWAPLPIRMAAVSAILLMLGARELGRWRIRLPQRSRLIPSERLELPFPWGSFAFAAELGLGWRTVVPTSLPYGLVVFVALHPTWQVALAAGLGWAAGRWVPVSLAVRRRALVLAGVATERSRSPWPIVNSGRLSLAGLVILLGAALAAFAA</sequence>
<reference evidence="2 3" key="1">
    <citation type="submission" date="2019-05" db="EMBL/GenBank/DDBJ databases">
        <title>Draft genome sequence of Nonomuraea zeae DSM 100528.</title>
        <authorList>
            <person name="Saricaoglu S."/>
            <person name="Isik K."/>
        </authorList>
    </citation>
    <scope>NUCLEOTIDE SEQUENCE [LARGE SCALE GENOMIC DNA]</scope>
    <source>
        <strain evidence="2 3">DSM 100528</strain>
    </source>
</reference>
<comment type="caution">
    <text evidence="2">The sequence shown here is derived from an EMBL/GenBank/DDBJ whole genome shotgun (WGS) entry which is preliminary data.</text>
</comment>
<protein>
    <submittedName>
        <fullName evidence="2">Uncharacterized protein</fullName>
    </submittedName>
</protein>
<feature type="transmembrane region" description="Helical" evidence="1">
    <location>
        <begin position="174"/>
        <end position="194"/>
    </location>
</feature>
<evidence type="ECO:0000256" key="1">
    <source>
        <dbReference type="SAM" id="Phobius"/>
    </source>
</evidence>
<name>A0A5S4GWQ0_9ACTN</name>
<dbReference type="OrthoDB" id="4263397at2"/>
<accession>A0A5S4GWQ0</accession>
<gene>
    <name evidence="2" type="ORF">ETD85_08780</name>
</gene>
<evidence type="ECO:0000313" key="3">
    <source>
        <dbReference type="Proteomes" id="UP000306628"/>
    </source>
</evidence>
<dbReference type="EMBL" id="VCKX01000018">
    <property type="protein sequence ID" value="TMR37209.1"/>
    <property type="molecule type" value="Genomic_DNA"/>
</dbReference>
<evidence type="ECO:0000313" key="2">
    <source>
        <dbReference type="EMBL" id="TMR37209.1"/>
    </source>
</evidence>
<keyword evidence="1" id="KW-0472">Membrane</keyword>
<keyword evidence="3" id="KW-1185">Reference proteome</keyword>
<feature type="transmembrane region" description="Helical" evidence="1">
    <location>
        <begin position="21"/>
        <end position="45"/>
    </location>
</feature>
<proteinExistence type="predicted"/>
<feature type="transmembrane region" description="Helical" evidence="1">
    <location>
        <begin position="51"/>
        <end position="68"/>
    </location>
</feature>